<feature type="transmembrane region" description="Helical" evidence="1">
    <location>
        <begin position="55"/>
        <end position="76"/>
    </location>
</feature>
<dbReference type="EMBL" id="LT629710">
    <property type="protein sequence ID" value="SDO38474.1"/>
    <property type="molecule type" value="Genomic_DNA"/>
</dbReference>
<dbReference type="InterPro" id="IPR019681">
    <property type="entry name" value="DUF2530"/>
</dbReference>
<proteinExistence type="predicted"/>
<keyword evidence="1" id="KW-0812">Transmembrane</keyword>
<keyword evidence="1" id="KW-0472">Membrane</keyword>
<keyword evidence="1" id="KW-1133">Transmembrane helix</keyword>
<evidence type="ECO:0000313" key="3">
    <source>
        <dbReference type="Proteomes" id="UP000198741"/>
    </source>
</evidence>
<evidence type="ECO:0000313" key="2">
    <source>
        <dbReference type="EMBL" id="SDO38474.1"/>
    </source>
</evidence>
<dbReference type="RefSeq" id="WP_157695157.1">
    <property type="nucleotide sequence ID" value="NZ_LT629710.1"/>
</dbReference>
<reference evidence="2 3" key="1">
    <citation type="submission" date="2016-10" db="EMBL/GenBank/DDBJ databases">
        <authorList>
            <person name="de Groot N.N."/>
        </authorList>
    </citation>
    <scope>NUCLEOTIDE SEQUENCE [LARGE SCALE GENOMIC DNA]</scope>
    <source>
        <strain evidence="3">P4-7,KCTC 19426,CECT 7604</strain>
    </source>
</reference>
<organism evidence="2 3">
    <name type="scientific">Nakamurella panacisegetis</name>
    <dbReference type="NCBI Taxonomy" id="1090615"/>
    <lineage>
        <taxon>Bacteria</taxon>
        <taxon>Bacillati</taxon>
        <taxon>Actinomycetota</taxon>
        <taxon>Actinomycetes</taxon>
        <taxon>Nakamurellales</taxon>
        <taxon>Nakamurellaceae</taxon>
        <taxon>Nakamurella</taxon>
    </lineage>
</organism>
<dbReference type="AlphaFoldDB" id="A0A1H0J404"/>
<keyword evidence="3" id="KW-1185">Reference proteome</keyword>
<name>A0A1H0J404_9ACTN</name>
<evidence type="ECO:0000256" key="1">
    <source>
        <dbReference type="SAM" id="Phobius"/>
    </source>
</evidence>
<evidence type="ECO:0008006" key="4">
    <source>
        <dbReference type="Google" id="ProtNLM"/>
    </source>
</evidence>
<dbReference type="Pfam" id="PF10745">
    <property type="entry name" value="DUF2530"/>
    <property type="match status" value="1"/>
</dbReference>
<protein>
    <recommendedName>
        <fullName evidence="4">DUF2530 domain-containing protein</fullName>
    </recommendedName>
</protein>
<gene>
    <name evidence="2" type="ORF">SAMN04515671_0770</name>
</gene>
<dbReference type="STRING" id="1090615.SAMN04515671_0770"/>
<accession>A0A1H0J404</accession>
<dbReference type="Proteomes" id="UP000198741">
    <property type="component" value="Chromosome I"/>
</dbReference>
<feature type="transmembrane region" description="Helical" evidence="1">
    <location>
        <begin position="23"/>
        <end position="43"/>
    </location>
</feature>
<sequence>MAVDGTNEQPYTPPPLPPVRSNLFHIVAPLTGVWFVVLAVLMTQIPGLRAHDHLIWLWTAAAGTFLGGLGLSIYGWQRSAARRGRRSAQPMALDEKI</sequence>